<dbReference type="AlphaFoldDB" id="A0A7L1N5Y2"/>
<dbReference type="GO" id="GO:0005200">
    <property type="term" value="F:structural constituent of cytoskeleton"/>
    <property type="evidence" value="ECO:0007669"/>
    <property type="project" value="TreeGrafter"/>
</dbReference>
<dbReference type="GO" id="GO:0042060">
    <property type="term" value="P:wound healing"/>
    <property type="evidence" value="ECO:0007669"/>
    <property type="project" value="TreeGrafter"/>
</dbReference>
<dbReference type="SUPFAM" id="SSF46966">
    <property type="entry name" value="Spectrin repeat"/>
    <property type="match status" value="1"/>
</dbReference>
<evidence type="ECO:0000313" key="2">
    <source>
        <dbReference type="Proteomes" id="UP000565785"/>
    </source>
</evidence>
<accession>A0A7L1N5Y2</accession>
<sequence>RLERLQRVVTKLQMESGLCEEQLNQADTLLQADLRLLGAGKAPQRAAELERDLDRADAMLRVLFNDVQSLKDGRHPQGEQMYRRVYRLHERLVAIRTEYNLRLKSGAPVTAVTVATQSVAAVQRPRPELDEATLRYLQDLLAWVEENQRRLASAEWGTDLPTVETQLGSHRGLHHSIEEFHTKIERARADEVRPWQWAPWHCLVAGPGLAQSLLLESLSTPSLPQTSSKARLRHLESLQGFVSGATRELVWLDQKEQEEISYDWSHRNPSVASKKDNYS</sequence>
<name>A0A7L1N5Y2_RHICY</name>
<dbReference type="PANTHER" id="PTHR23169">
    <property type="entry name" value="ENVOPLAKIN"/>
    <property type="match status" value="1"/>
</dbReference>
<dbReference type="GO" id="GO:0030506">
    <property type="term" value="F:ankyrin binding"/>
    <property type="evidence" value="ECO:0007669"/>
    <property type="project" value="TreeGrafter"/>
</dbReference>
<feature type="non-terminal residue" evidence="1">
    <location>
        <position position="1"/>
    </location>
</feature>
<gene>
    <name evidence="1" type="primary">Plec_1</name>
    <name evidence="1" type="ORF">RHICYA_R11452</name>
</gene>
<dbReference type="InterPro" id="IPR049538">
    <property type="entry name" value="PCN-like_spectrin-like_rpt"/>
</dbReference>
<dbReference type="FunFam" id="1.20.58.60:FF:000076">
    <property type="entry name" value="Plectin a"/>
    <property type="match status" value="1"/>
</dbReference>
<dbReference type="EMBL" id="VXBP01003219">
    <property type="protein sequence ID" value="NXN95220.1"/>
    <property type="molecule type" value="Genomic_DNA"/>
</dbReference>
<dbReference type="GO" id="GO:0048471">
    <property type="term" value="C:perinuclear region of cytoplasm"/>
    <property type="evidence" value="ECO:0007669"/>
    <property type="project" value="TreeGrafter"/>
</dbReference>
<dbReference type="Gene3D" id="1.20.58.60">
    <property type="match status" value="2"/>
</dbReference>
<dbReference type="GO" id="GO:0030056">
    <property type="term" value="C:hemidesmosome"/>
    <property type="evidence" value="ECO:0007669"/>
    <property type="project" value="TreeGrafter"/>
</dbReference>
<proteinExistence type="predicted"/>
<dbReference type="InterPro" id="IPR043197">
    <property type="entry name" value="Plakin"/>
</dbReference>
<dbReference type="GO" id="GO:0008307">
    <property type="term" value="F:structural constituent of muscle"/>
    <property type="evidence" value="ECO:0007669"/>
    <property type="project" value="TreeGrafter"/>
</dbReference>
<dbReference type="GO" id="GO:0005925">
    <property type="term" value="C:focal adhesion"/>
    <property type="evidence" value="ECO:0007669"/>
    <property type="project" value="TreeGrafter"/>
</dbReference>
<dbReference type="GO" id="GO:0042383">
    <property type="term" value="C:sarcolemma"/>
    <property type="evidence" value="ECO:0007669"/>
    <property type="project" value="TreeGrafter"/>
</dbReference>
<dbReference type="GO" id="GO:0005882">
    <property type="term" value="C:intermediate filament"/>
    <property type="evidence" value="ECO:0007669"/>
    <property type="project" value="TreeGrafter"/>
</dbReference>
<comment type="caution">
    <text evidence="1">The sequence shown here is derived from an EMBL/GenBank/DDBJ whole genome shotgun (WGS) entry which is preliminary data.</text>
</comment>
<dbReference type="Pfam" id="PF21020">
    <property type="entry name" value="Spectrin_4"/>
    <property type="match status" value="1"/>
</dbReference>
<dbReference type="PANTHER" id="PTHR23169:SF20">
    <property type="entry name" value="PLECTIN"/>
    <property type="match status" value="1"/>
</dbReference>
<dbReference type="OrthoDB" id="18740at2759"/>
<dbReference type="Proteomes" id="UP000565785">
    <property type="component" value="Unassembled WGS sequence"/>
</dbReference>
<dbReference type="GO" id="GO:0045296">
    <property type="term" value="F:cadherin binding"/>
    <property type="evidence" value="ECO:0007669"/>
    <property type="project" value="TreeGrafter"/>
</dbReference>
<evidence type="ECO:0000313" key="1">
    <source>
        <dbReference type="EMBL" id="NXN95220.1"/>
    </source>
</evidence>
<dbReference type="GO" id="GO:0045104">
    <property type="term" value="P:intermediate filament cytoskeleton organization"/>
    <property type="evidence" value="ECO:0007669"/>
    <property type="project" value="InterPro"/>
</dbReference>
<protein>
    <submittedName>
        <fullName evidence="1">PLEC protein</fullName>
    </submittedName>
</protein>
<reference evidence="1 2" key="1">
    <citation type="submission" date="2019-09" db="EMBL/GenBank/DDBJ databases">
        <title>Bird 10,000 Genomes (B10K) Project - Family phase.</title>
        <authorList>
            <person name="Zhang G."/>
        </authorList>
    </citation>
    <scope>NUCLEOTIDE SEQUENCE [LARGE SCALE GENOMIC DNA]</scope>
    <source>
        <strain evidence="1">B10K-DU-002-35</strain>
        <tissue evidence="1">Muscle</tissue>
    </source>
</reference>
<dbReference type="GO" id="GO:0031581">
    <property type="term" value="P:hemidesmosome assembly"/>
    <property type="evidence" value="ECO:0007669"/>
    <property type="project" value="TreeGrafter"/>
</dbReference>
<feature type="non-terminal residue" evidence="1">
    <location>
        <position position="279"/>
    </location>
</feature>
<organism evidence="1 2">
    <name type="scientific">Rhinopomastus cyanomelas</name>
    <name type="common">Common scimitarbill</name>
    <dbReference type="NCBI Taxonomy" id="113115"/>
    <lineage>
        <taxon>Eukaryota</taxon>
        <taxon>Metazoa</taxon>
        <taxon>Chordata</taxon>
        <taxon>Craniata</taxon>
        <taxon>Vertebrata</taxon>
        <taxon>Euteleostomi</taxon>
        <taxon>Archelosauria</taxon>
        <taxon>Archosauria</taxon>
        <taxon>Dinosauria</taxon>
        <taxon>Saurischia</taxon>
        <taxon>Theropoda</taxon>
        <taxon>Coelurosauria</taxon>
        <taxon>Aves</taxon>
        <taxon>Neognathae</taxon>
        <taxon>Neoaves</taxon>
        <taxon>Telluraves</taxon>
        <taxon>Coraciimorphae</taxon>
        <taxon>Bucerotiformes</taxon>
        <taxon>Rhinopomastidae</taxon>
        <taxon>Rhinopomastus</taxon>
    </lineage>
</organism>
<keyword evidence="2" id="KW-1185">Reference proteome</keyword>